<name>A0A8J7Z416_9CYAN</name>
<evidence type="ECO:0000259" key="2">
    <source>
        <dbReference type="PROSITE" id="PS51272"/>
    </source>
</evidence>
<dbReference type="Pfam" id="PF00395">
    <property type="entry name" value="SLH"/>
    <property type="match status" value="3"/>
</dbReference>
<sequence length="612" mass="69170">MQLSRFFRITCLFLLAFISVFSIQVVTAQSRFTDIQTHWARPCIEALAQRNVIGGFPDGRFRPDDAVTRAQFAAIAVKAFPTIVGSPSRPAISFQDVPATYWAADAIEKAYRANFFSGFPNQTFQPNLTIIRAQALTALANGLKIEPTQAVDMLKTYGDAGAIPPYAVSAIASATQKGLVVNYPTTQRLEPMKPASRGEVAAFVCRALPETAGLVSSQYIPSAVAKREIRGVWLTNIDSDVLFNASKLSNAVSELSRLNFNTLYPVVWNWGYTLYPSQVMKQDLGVEVDPRAIAAGLRERDMLNQIVTEGHDKGMAVIPWFEFGFFAPKESELAQKHKDWWTTKQDGSADGDPRSLDGRQVPIWFNPFKPEVQTFMVDLVTEVVTNYDVDGVQFDDHFGLPIEFGYDDFTVKLYQQEHNGKSPPRYDLARCEKAGMKDACPEFLAKDPQWAEWLRWRSNKIEEVLKQVFQSVKSQKPKVIIGLSPLDLPYAYERALVDWHKWEQDGLIEELIPQIYFQGQKFVDRIEPATHPELKQARDRIPTAIGILSGLSSTPRPMDELRRQVQAVRDRGYAGMSFFFYETLWNNSPEPVETRKAGWQTLFLSKLERAKL</sequence>
<evidence type="ECO:0000256" key="1">
    <source>
        <dbReference type="ARBA" id="ARBA00022729"/>
    </source>
</evidence>
<evidence type="ECO:0000313" key="3">
    <source>
        <dbReference type="EMBL" id="NDJ17471.1"/>
    </source>
</evidence>
<feature type="domain" description="SLH" evidence="2">
    <location>
        <begin position="154"/>
        <end position="218"/>
    </location>
</feature>
<dbReference type="InterPro" id="IPR001119">
    <property type="entry name" value="SLH_dom"/>
</dbReference>
<comment type="caution">
    <text evidence="3">The sequence shown here is derived from an EMBL/GenBank/DDBJ whole genome shotgun (WGS) entry which is preliminary data.</text>
</comment>
<keyword evidence="4" id="KW-1185">Reference proteome</keyword>
<evidence type="ECO:0000313" key="4">
    <source>
        <dbReference type="Proteomes" id="UP000646053"/>
    </source>
</evidence>
<proteinExistence type="predicted"/>
<gene>
    <name evidence="3" type="ORF">GS601_09255</name>
</gene>
<dbReference type="InterPro" id="IPR052177">
    <property type="entry name" value="Divisome_Glycosyl_Hydrolase"/>
</dbReference>
<dbReference type="EMBL" id="WVIE01000008">
    <property type="protein sequence ID" value="NDJ17471.1"/>
    <property type="molecule type" value="Genomic_DNA"/>
</dbReference>
<dbReference type="PANTHER" id="PTHR43405:SF1">
    <property type="entry name" value="GLYCOSYL HYDROLASE DIGH"/>
    <property type="match status" value="1"/>
</dbReference>
<dbReference type="Pfam" id="PF02638">
    <property type="entry name" value="GHL10"/>
    <property type="match status" value="1"/>
</dbReference>
<keyword evidence="1" id="KW-0732">Signal</keyword>
<organism evidence="3 4">
    <name type="scientific">Myxacorys almedinensis A</name>
    <dbReference type="NCBI Taxonomy" id="2690445"/>
    <lineage>
        <taxon>Bacteria</taxon>
        <taxon>Bacillati</taxon>
        <taxon>Cyanobacteriota</taxon>
        <taxon>Cyanophyceae</taxon>
        <taxon>Leptolyngbyales</taxon>
        <taxon>Leptolyngbyaceae</taxon>
        <taxon>Myxacorys</taxon>
        <taxon>Myxacorys almedinensis</taxon>
    </lineage>
</organism>
<feature type="domain" description="SLH" evidence="2">
    <location>
        <begin position="91"/>
        <end position="153"/>
    </location>
</feature>
<dbReference type="AlphaFoldDB" id="A0A8J7Z416"/>
<dbReference type="PROSITE" id="PS51272">
    <property type="entry name" value="SLH"/>
    <property type="match status" value="3"/>
</dbReference>
<dbReference type="RefSeq" id="WP_162422976.1">
    <property type="nucleotide sequence ID" value="NZ_WVIE01000008.1"/>
</dbReference>
<reference evidence="3" key="1">
    <citation type="submission" date="2019-12" db="EMBL/GenBank/DDBJ databases">
        <title>High-Quality draft genome sequences of three cyanobacteria isolated from the limestone walls of the Old Cathedral of Coimbra.</title>
        <authorList>
            <person name="Tiago I."/>
            <person name="Soares F."/>
            <person name="Portugal A."/>
        </authorList>
    </citation>
    <scope>NUCLEOTIDE SEQUENCE</scope>
    <source>
        <strain evidence="3">A</strain>
    </source>
</reference>
<accession>A0A8J7Z416</accession>
<dbReference type="InterPro" id="IPR003790">
    <property type="entry name" value="GHL10"/>
</dbReference>
<dbReference type="PANTHER" id="PTHR43405">
    <property type="entry name" value="GLYCOSYL HYDROLASE DIGH"/>
    <property type="match status" value="1"/>
</dbReference>
<dbReference type="SUPFAM" id="SSF51445">
    <property type="entry name" value="(Trans)glycosidases"/>
    <property type="match status" value="1"/>
</dbReference>
<feature type="domain" description="SLH" evidence="2">
    <location>
        <begin position="27"/>
        <end position="90"/>
    </location>
</feature>
<dbReference type="Gene3D" id="3.20.20.80">
    <property type="entry name" value="Glycosidases"/>
    <property type="match status" value="1"/>
</dbReference>
<dbReference type="Proteomes" id="UP000646053">
    <property type="component" value="Unassembled WGS sequence"/>
</dbReference>
<protein>
    <submittedName>
        <fullName evidence="3">Family 10 glycosylhydrolase</fullName>
    </submittedName>
</protein>
<dbReference type="InterPro" id="IPR017853">
    <property type="entry name" value="GH"/>
</dbReference>